<dbReference type="SMART" id="SM00880">
    <property type="entry name" value="CHAD"/>
    <property type="match status" value="1"/>
</dbReference>
<dbReference type="Gene3D" id="1.40.20.10">
    <property type="entry name" value="CHAD domain"/>
    <property type="match status" value="1"/>
</dbReference>
<dbReference type="PANTHER" id="PTHR39339:SF1">
    <property type="entry name" value="CHAD DOMAIN-CONTAINING PROTEIN"/>
    <property type="match status" value="1"/>
</dbReference>
<dbReference type="PANTHER" id="PTHR39339">
    <property type="entry name" value="SLR1444 PROTEIN"/>
    <property type="match status" value="1"/>
</dbReference>
<dbReference type="Pfam" id="PF05235">
    <property type="entry name" value="CHAD"/>
    <property type="match status" value="1"/>
</dbReference>
<dbReference type="Gene3D" id="2.40.320.10">
    <property type="entry name" value="Hypothetical Protein Pfu-838710-001"/>
    <property type="match status" value="1"/>
</dbReference>
<keyword evidence="5" id="KW-1185">Reference proteome</keyword>
<evidence type="ECO:0000259" key="2">
    <source>
        <dbReference type="PROSITE" id="PS51707"/>
    </source>
</evidence>
<dbReference type="PROSITE" id="PS51707">
    <property type="entry name" value="CYTH"/>
    <property type="match status" value="1"/>
</dbReference>
<evidence type="ECO:0000313" key="5">
    <source>
        <dbReference type="Proteomes" id="UP001224433"/>
    </source>
</evidence>
<accession>A0ABY9JI69</accession>
<dbReference type="InterPro" id="IPR007899">
    <property type="entry name" value="CHAD_dom"/>
</dbReference>
<evidence type="ECO:0000313" key="4">
    <source>
        <dbReference type="EMBL" id="WLQ66474.1"/>
    </source>
</evidence>
<name>A0ABY9JI69_9ACTN</name>
<feature type="domain" description="CHAD" evidence="3">
    <location>
        <begin position="215"/>
        <end position="500"/>
    </location>
</feature>
<feature type="domain" description="CYTH" evidence="2">
    <location>
        <begin position="5"/>
        <end position="203"/>
    </location>
</feature>
<dbReference type="InterPro" id="IPR033469">
    <property type="entry name" value="CYTH-like_dom_sf"/>
</dbReference>
<reference evidence="4 5" key="1">
    <citation type="submission" date="2023-03" db="EMBL/GenBank/DDBJ databases">
        <title>Isolation and description of six Streptomyces strains from soil environments, able to metabolize different microbial glucans.</title>
        <authorList>
            <person name="Widen T."/>
            <person name="Larsbrink J."/>
        </authorList>
    </citation>
    <scope>NUCLEOTIDE SEQUENCE [LARGE SCALE GENOMIC DNA]</scope>
    <source>
        <strain evidence="4 5">Alt3</strain>
    </source>
</reference>
<dbReference type="PROSITE" id="PS51708">
    <property type="entry name" value="CHAD"/>
    <property type="match status" value="1"/>
</dbReference>
<sequence length="509" mass="55853">MADSKREVERKYEATPETRLPDLTRAAGISAVVHRGLGELDAVYYDTADLRLAADSLTLRRRTGGDDAGWHLKIPVSADVREEIRAPLTDALPPGLGDLLRSRVRRTPVDPVVRILSARDVHHLLDADGALLAEVSIDEVLAERLTEEGHGATAAWTEMEVELADDADPALLDAVERRLRKAGIRPSAAPSKLSRALAETAPGKPRRKEKKEPAPRTAGDHVLAYVRRQVTALVELDPAVRRDLPDSVHRMRVATRRLRSALRTYRKVLDRSVTDPLRDELKWLAAELGVDRDQEVLDARLSSRVAALPGTLVLGPVEARLRITSVARRTGSRRRVASVLDAERYLTLLDALDGLLADPPLRPDAARAPRATLPRAVLKDYERLATRVGNALGLPAGEERDTAMHEARKAAKRVRYAAEAARPALGKPAKRFARRMKSVQSVLGDHQDSVVARDALRTLAVQAHGAGESAFTWGLLYGREEATAEARERELPEVWARASRPGPRAALEG</sequence>
<organism evidence="4 5">
    <name type="scientific">Streptomyces glycanivorans</name>
    <dbReference type="NCBI Taxonomy" id="3033808"/>
    <lineage>
        <taxon>Bacteria</taxon>
        <taxon>Bacillati</taxon>
        <taxon>Actinomycetota</taxon>
        <taxon>Actinomycetes</taxon>
        <taxon>Kitasatosporales</taxon>
        <taxon>Streptomycetaceae</taxon>
        <taxon>Streptomyces</taxon>
    </lineage>
</organism>
<evidence type="ECO:0000259" key="3">
    <source>
        <dbReference type="PROSITE" id="PS51708"/>
    </source>
</evidence>
<dbReference type="RefSeq" id="WP_306104252.1">
    <property type="nucleotide sequence ID" value="NZ_CP120983.1"/>
</dbReference>
<dbReference type="SUPFAM" id="SSF55154">
    <property type="entry name" value="CYTH-like phosphatases"/>
    <property type="match status" value="1"/>
</dbReference>
<proteinExistence type="predicted"/>
<dbReference type="Proteomes" id="UP001224433">
    <property type="component" value="Chromosome"/>
</dbReference>
<dbReference type="EMBL" id="CP120983">
    <property type="protein sequence ID" value="WLQ66474.1"/>
    <property type="molecule type" value="Genomic_DNA"/>
</dbReference>
<dbReference type="SMART" id="SM01118">
    <property type="entry name" value="CYTH"/>
    <property type="match status" value="1"/>
</dbReference>
<gene>
    <name evidence="4" type="ORF">P8A20_24155</name>
</gene>
<protein>
    <submittedName>
        <fullName evidence="4">CYTH and CHAD domain-containing protein</fullName>
    </submittedName>
</protein>
<feature type="region of interest" description="Disordered" evidence="1">
    <location>
        <begin position="186"/>
        <end position="219"/>
    </location>
</feature>
<dbReference type="Pfam" id="PF01928">
    <property type="entry name" value="CYTH"/>
    <property type="match status" value="1"/>
</dbReference>
<dbReference type="InterPro" id="IPR038186">
    <property type="entry name" value="CHAD_dom_sf"/>
</dbReference>
<evidence type="ECO:0000256" key="1">
    <source>
        <dbReference type="SAM" id="MobiDB-lite"/>
    </source>
</evidence>
<dbReference type="CDD" id="cd07374">
    <property type="entry name" value="CYTH-like_Pase"/>
    <property type="match status" value="1"/>
</dbReference>
<dbReference type="InterPro" id="IPR023577">
    <property type="entry name" value="CYTH_domain"/>
</dbReference>